<name>A0A6C2U546_PONDE</name>
<organism evidence="1 2">
    <name type="scientific">Pontiella desulfatans</name>
    <dbReference type="NCBI Taxonomy" id="2750659"/>
    <lineage>
        <taxon>Bacteria</taxon>
        <taxon>Pseudomonadati</taxon>
        <taxon>Kiritimatiellota</taxon>
        <taxon>Kiritimatiellia</taxon>
        <taxon>Kiritimatiellales</taxon>
        <taxon>Pontiellaceae</taxon>
        <taxon>Pontiella</taxon>
    </lineage>
</organism>
<dbReference type="Proteomes" id="UP000366872">
    <property type="component" value="Unassembled WGS sequence"/>
</dbReference>
<dbReference type="AlphaFoldDB" id="A0A6C2U546"/>
<dbReference type="EMBL" id="CAAHFG010000002">
    <property type="protein sequence ID" value="VGO15110.1"/>
    <property type="molecule type" value="Genomic_DNA"/>
</dbReference>
<reference evidence="1 2" key="1">
    <citation type="submission" date="2019-04" db="EMBL/GenBank/DDBJ databases">
        <authorList>
            <person name="Van Vliet M D."/>
        </authorList>
    </citation>
    <scope>NUCLEOTIDE SEQUENCE [LARGE SCALE GENOMIC DNA]</scope>
    <source>
        <strain evidence="1 2">F1</strain>
    </source>
</reference>
<sequence length="163" mass="17556">MNTFKPEDILVVLEGGLVQSVCIGSRELREQVGNAVVIDYDTEGADADEIVSIPQSDGTTADAVVRTEPVGEPKIGPGCGTMKTTVGKTLYVNVERVSLVDGFERSAPYCQMTGERQVMIDAECFEVGLKEGQFNDPPELRRAAEEIAKAVAAKSPNDINIYC</sequence>
<proteinExistence type="predicted"/>
<evidence type="ECO:0000313" key="1">
    <source>
        <dbReference type="EMBL" id="VGO15110.1"/>
    </source>
</evidence>
<protein>
    <submittedName>
        <fullName evidence="1">Uncharacterized protein</fullName>
    </submittedName>
</protein>
<evidence type="ECO:0000313" key="2">
    <source>
        <dbReference type="Proteomes" id="UP000366872"/>
    </source>
</evidence>
<keyword evidence="2" id="KW-1185">Reference proteome</keyword>
<dbReference type="RefSeq" id="WP_136080712.1">
    <property type="nucleotide sequence ID" value="NZ_CAAHFG010000002.1"/>
</dbReference>
<gene>
    <name evidence="1" type="ORF">PDESU_03690</name>
</gene>
<accession>A0A6C2U546</accession>